<evidence type="ECO:0000256" key="2">
    <source>
        <dbReference type="SAM" id="Phobius"/>
    </source>
</evidence>
<accession>A0A820DMA5</accession>
<comment type="caution">
    <text evidence="3">The sequence shown here is derived from an EMBL/GenBank/DDBJ whole genome shotgun (WGS) entry which is preliminary data.</text>
</comment>
<feature type="transmembrane region" description="Helical" evidence="2">
    <location>
        <begin position="34"/>
        <end position="55"/>
    </location>
</feature>
<reference evidence="3" key="1">
    <citation type="submission" date="2021-02" db="EMBL/GenBank/DDBJ databases">
        <authorList>
            <person name="Nowell W R."/>
        </authorList>
    </citation>
    <scope>NUCLEOTIDE SEQUENCE</scope>
</reference>
<proteinExistence type="predicted"/>
<protein>
    <submittedName>
        <fullName evidence="3">Uncharacterized protein</fullName>
    </submittedName>
</protein>
<gene>
    <name evidence="4" type="ORF">OVN521_LOCUS29592</name>
    <name evidence="3" type="ORF">UXM345_LOCUS29833</name>
</gene>
<dbReference type="EMBL" id="CAJOBG010009223">
    <property type="protein sequence ID" value="CAF4261621.1"/>
    <property type="molecule type" value="Genomic_DNA"/>
</dbReference>
<dbReference type="EMBL" id="CAJOBF010007511">
    <property type="protein sequence ID" value="CAF4234495.1"/>
    <property type="molecule type" value="Genomic_DNA"/>
</dbReference>
<evidence type="ECO:0000256" key="1">
    <source>
        <dbReference type="SAM" id="Coils"/>
    </source>
</evidence>
<keyword evidence="2" id="KW-1133">Transmembrane helix</keyword>
<evidence type="ECO:0000313" key="4">
    <source>
        <dbReference type="EMBL" id="CAF4261621.1"/>
    </source>
</evidence>
<evidence type="ECO:0000313" key="6">
    <source>
        <dbReference type="Proteomes" id="UP000663866"/>
    </source>
</evidence>
<dbReference type="Proteomes" id="UP000663866">
    <property type="component" value="Unassembled WGS sequence"/>
</dbReference>
<dbReference type="Proteomes" id="UP000663842">
    <property type="component" value="Unassembled WGS sequence"/>
</dbReference>
<keyword evidence="1" id="KW-0175">Coiled coil</keyword>
<evidence type="ECO:0000313" key="3">
    <source>
        <dbReference type="EMBL" id="CAF4234495.1"/>
    </source>
</evidence>
<name>A0A820DMA5_9BILA</name>
<evidence type="ECO:0000313" key="5">
    <source>
        <dbReference type="Proteomes" id="UP000663842"/>
    </source>
</evidence>
<keyword evidence="6" id="KW-1185">Reference proteome</keyword>
<feature type="coiled-coil region" evidence="1">
    <location>
        <begin position="54"/>
        <end position="88"/>
    </location>
</feature>
<organism evidence="3 5">
    <name type="scientific">Rotaria magnacalcarata</name>
    <dbReference type="NCBI Taxonomy" id="392030"/>
    <lineage>
        <taxon>Eukaryota</taxon>
        <taxon>Metazoa</taxon>
        <taxon>Spiralia</taxon>
        <taxon>Gnathifera</taxon>
        <taxon>Rotifera</taxon>
        <taxon>Eurotatoria</taxon>
        <taxon>Bdelloidea</taxon>
        <taxon>Philodinida</taxon>
        <taxon>Philodinidae</taxon>
        <taxon>Rotaria</taxon>
    </lineage>
</organism>
<sequence>MTTEACHRLPLSDAADIPSCNVTTHRHKRSRSRLISLGAGLISMGLFIVNSIQLLNLREQVEMIENTLSEFSQTIQIHEAKLAKIQSNQIKIAEQLQVTQHAINDIIPVLNSHSQTLDTLKTGIERLHINFQRSFIYLAITQIFLNQLTLNFLSPDDLQKVVYHVIEQGNLTFNAHHGSIPIVEFITKLLVRQQIDFIPSLQYENQNPQEIGRIVITSFFVVPQQEQASFHVYKLLTMPYLHKNQTIQLSHIPRYWAINPTDNTTMEWHDPEESECNLQLMTSCRDTPPLRTISKDSCLGQIIGSLSLSSCHAKYVSHSGVFVRQLTDKIWVASSSESLHCLKIPKIEYRTSNHHTSNVSQQIILPPVALVNVTPGYTILCPGFTLVMLSNQNLIYQISAEQFENVIKSIHIKTWSPISTFSTIPYFNNKSIQKEPNAIHLQQWQQHNTVYQNSLQPLMSLELNPPSQQQYNAMTQPVPLMPLVLPSYDSPSIEPSKTHTRFRANNSVYNHFNHNPKFYDRIKQHQYYRHGKKYKPYNKLIDDTATYTKMTTMAQNGRKKNERRMKKHLVMTNPYLIYTPLSTSRAELGKILEVLVLEYCFIGTCTRTRTRRSDTRTRTRTRRDDTRTRTCTRRINTRNFRKIFCQ</sequence>
<keyword evidence="2" id="KW-0472">Membrane</keyword>
<dbReference type="AlphaFoldDB" id="A0A820DMA5"/>
<keyword evidence="2" id="KW-0812">Transmembrane</keyword>